<keyword evidence="7" id="KW-1185">Reference proteome</keyword>
<dbReference type="Gene3D" id="3.40.50.10490">
    <property type="entry name" value="Glucose-6-phosphate isomerase like protein, domain 1"/>
    <property type="match status" value="1"/>
</dbReference>
<dbReference type="InterPro" id="IPR035472">
    <property type="entry name" value="RpiR-like_SIS"/>
</dbReference>
<dbReference type="CDD" id="cd05013">
    <property type="entry name" value="SIS_RpiR"/>
    <property type="match status" value="1"/>
</dbReference>
<dbReference type="InterPro" id="IPR036388">
    <property type="entry name" value="WH-like_DNA-bd_sf"/>
</dbReference>
<protein>
    <submittedName>
        <fullName evidence="6">MurR/RpiR family transcriptional regulator</fullName>
    </submittedName>
</protein>
<dbReference type="SUPFAM" id="SSF53697">
    <property type="entry name" value="SIS domain"/>
    <property type="match status" value="1"/>
</dbReference>
<dbReference type="PROSITE" id="PS51071">
    <property type="entry name" value="HTH_RPIR"/>
    <property type="match status" value="1"/>
</dbReference>
<dbReference type="InterPro" id="IPR000281">
    <property type="entry name" value="HTH_RpiR"/>
</dbReference>
<name>A0ABT1NI05_9FIRM</name>
<evidence type="ECO:0000259" key="4">
    <source>
        <dbReference type="PROSITE" id="PS51071"/>
    </source>
</evidence>
<feature type="domain" description="HTH rpiR-type" evidence="4">
    <location>
        <begin position="9"/>
        <end position="85"/>
    </location>
</feature>
<dbReference type="PANTHER" id="PTHR30514:SF18">
    <property type="entry name" value="RPIR-FAMILY TRANSCRIPTIONAL REGULATOR"/>
    <property type="match status" value="1"/>
</dbReference>
<evidence type="ECO:0000256" key="1">
    <source>
        <dbReference type="ARBA" id="ARBA00023015"/>
    </source>
</evidence>
<dbReference type="EMBL" id="JAJEKE010000005">
    <property type="protein sequence ID" value="MCQ1529501.1"/>
    <property type="molecule type" value="Genomic_DNA"/>
</dbReference>
<evidence type="ECO:0000256" key="3">
    <source>
        <dbReference type="ARBA" id="ARBA00023163"/>
    </source>
</evidence>
<sequence>MKLYKNHKKEFLNKLIDETLNFNGEEKKIALYIKKCCKKVSYMNLSELLEAAETSEENVKSYLAKMGYNSYDDFRKELREVIMVGMKTTEAFKISMDMMHPKVNNILDFIVKKETDNLNEFKKTFDEEAFRNIIEAIINANDIILVGTRASAPIAIYAEYIFNKIGKRSRKIISGGTENFDFLSLIDRDTLVLAFGFARYPKDTIKILSFFRKKNFKIISVTDNYLSPLARFSDMIYTVPIESYSFTDSYVIPVSLVNIIAILISQLDEDNSMKHLTEFEEIAKDIGFYF</sequence>
<evidence type="ECO:0000313" key="6">
    <source>
        <dbReference type="EMBL" id="MCQ1529501.1"/>
    </source>
</evidence>
<dbReference type="SUPFAM" id="SSF46689">
    <property type="entry name" value="Homeodomain-like"/>
    <property type="match status" value="1"/>
</dbReference>
<evidence type="ECO:0000256" key="2">
    <source>
        <dbReference type="ARBA" id="ARBA00023125"/>
    </source>
</evidence>
<keyword evidence="2" id="KW-0238">DNA-binding</keyword>
<keyword evidence="3" id="KW-0804">Transcription</keyword>
<evidence type="ECO:0000313" key="7">
    <source>
        <dbReference type="Proteomes" id="UP001651880"/>
    </source>
</evidence>
<dbReference type="RefSeq" id="WP_255227017.1">
    <property type="nucleotide sequence ID" value="NZ_JAJEKE010000005.1"/>
</dbReference>
<dbReference type="InterPro" id="IPR046348">
    <property type="entry name" value="SIS_dom_sf"/>
</dbReference>
<dbReference type="InterPro" id="IPR047640">
    <property type="entry name" value="RpiR-like"/>
</dbReference>
<dbReference type="Pfam" id="PF01380">
    <property type="entry name" value="SIS"/>
    <property type="match status" value="1"/>
</dbReference>
<dbReference type="Gene3D" id="1.10.10.10">
    <property type="entry name" value="Winged helix-like DNA-binding domain superfamily/Winged helix DNA-binding domain"/>
    <property type="match status" value="1"/>
</dbReference>
<dbReference type="InterPro" id="IPR009057">
    <property type="entry name" value="Homeodomain-like_sf"/>
</dbReference>
<dbReference type="PROSITE" id="PS51464">
    <property type="entry name" value="SIS"/>
    <property type="match status" value="1"/>
</dbReference>
<proteinExistence type="predicted"/>
<organism evidence="6 7">
    <name type="scientific">Lutispora saccharofermentans</name>
    <dbReference type="NCBI Taxonomy" id="3024236"/>
    <lineage>
        <taxon>Bacteria</taxon>
        <taxon>Bacillati</taxon>
        <taxon>Bacillota</taxon>
        <taxon>Clostridia</taxon>
        <taxon>Lutisporales</taxon>
        <taxon>Lutisporaceae</taxon>
        <taxon>Lutispora</taxon>
    </lineage>
</organism>
<dbReference type="InterPro" id="IPR001347">
    <property type="entry name" value="SIS_dom"/>
</dbReference>
<gene>
    <name evidence="6" type="ORF">LJD61_08035</name>
</gene>
<reference evidence="6 7" key="1">
    <citation type="submission" date="2021-10" db="EMBL/GenBank/DDBJ databases">
        <title>Lutispora strain m25 sp. nov., a thermophilic, non-spore-forming bacterium isolated from a lab-scale methanogenic bioreactor digesting anaerobic sludge.</title>
        <authorList>
            <person name="El Houari A."/>
            <person name="Mcdonald J."/>
        </authorList>
    </citation>
    <scope>NUCLEOTIDE SEQUENCE [LARGE SCALE GENOMIC DNA]</scope>
    <source>
        <strain evidence="7">m25</strain>
    </source>
</reference>
<dbReference type="PANTHER" id="PTHR30514">
    <property type="entry name" value="GLUCOKINASE"/>
    <property type="match status" value="1"/>
</dbReference>
<accession>A0ABT1NI05</accession>
<evidence type="ECO:0000259" key="5">
    <source>
        <dbReference type="PROSITE" id="PS51464"/>
    </source>
</evidence>
<keyword evidence="1" id="KW-0805">Transcription regulation</keyword>
<dbReference type="Proteomes" id="UP001651880">
    <property type="component" value="Unassembled WGS sequence"/>
</dbReference>
<feature type="domain" description="SIS" evidence="5">
    <location>
        <begin position="133"/>
        <end position="270"/>
    </location>
</feature>
<comment type="caution">
    <text evidence="6">The sequence shown here is derived from an EMBL/GenBank/DDBJ whole genome shotgun (WGS) entry which is preliminary data.</text>
</comment>